<reference evidence="2 3" key="1">
    <citation type="submission" date="2020-03" db="EMBL/GenBank/DDBJ databases">
        <title>Tamlana sp. nov, isolated from XXX.</title>
        <authorList>
            <person name="Cao W.R."/>
        </authorList>
    </citation>
    <scope>NUCLEOTIDE SEQUENCE [LARGE SCALE GENOMIC DNA]</scope>
    <source>
        <strain evidence="2 3">HST1-43</strain>
    </source>
</reference>
<keyword evidence="3" id="KW-1185">Reference proteome</keyword>
<accession>A0ABX1D716</accession>
<evidence type="ECO:0000313" key="3">
    <source>
        <dbReference type="Proteomes" id="UP000760545"/>
    </source>
</evidence>
<organism evidence="2 3">
    <name type="scientific">Tamlana crocina</name>
    <dbReference type="NCBI Taxonomy" id="393006"/>
    <lineage>
        <taxon>Bacteria</taxon>
        <taxon>Pseudomonadati</taxon>
        <taxon>Bacteroidota</taxon>
        <taxon>Flavobacteriia</taxon>
        <taxon>Flavobacteriales</taxon>
        <taxon>Flavobacteriaceae</taxon>
        <taxon>Tamlana</taxon>
    </lineage>
</organism>
<dbReference type="CDD" id="cd07562">
    <property type="entry name" value="Peptidase_S41_TRI"/>
    <property type="match status" value="1"/>
</dbReference>
<dbReference type="EMBL" id="JAAVJS010000001">
    <property type="protein sequence ID" value="NJX14100.1"/>
    <property type="molecule type" value="Genomic_DNA"/>
</dbReference>
<evidence type="ECO:0000313" key="2">
    <source>
        <dbReference type="EMBL" id="NJX14100.1"/>
    </source>
</evidence>
<gene>
    <name evidence="2" type="ORF">HC176_01185</name>
</gene>
<dbReference type="PANTHER" id="PTHR32060">
    <property type="entry name" value="TAIL-SPECIFIC PROTEASE"/>
    <property type="match status" value="1"/>
</dbReference>
<dbReference type="InterPro" id="IPR036034">
    <property type="entry name" value="PDZ_sf"/>
</dbReference>
<dbReference type="InterPro" id="IPR029045">
    <property type="entry name" value="ClpP/crotonase-like_dom_sf"/>
</dbReference>
<dbReference type="Gene3D" id="2.60.120.260">
    <property type="entry name" value="Galactose-binding domain-like"/>
    <property type="match status" value="1"/>
</dbReference>
<sequence>MKYILFILLLAFYSCSSQVDKKYNLNFETYNARYLFPKDWIEWGKYNLSADTTIARSGKYSGKIKSKNNHDAFGSLAYKIPADYKGENITLEGFMKIKNVEDGYAGLLLRIDGNTQPLGFNNMKDQNIQGTKDWQKYSITLPFLKNAKNIYVGGILVGKGEAWFDDFTVTIDGEDIQTLKTIEKPIPNATLDHEFDNGSKINFPDLNDRMISNLELLGKIWGFLKYHHPEICSGNYNWDYELFRFLPKYLNVENLAERDQLLLEWIDSYGKIKICDSCKETPQDAFLKPDHAWFNDSDLNEELKEKLNFIYKNRNQGESFYIGNEAYGRLTFLNENEYYTMPTIDGGFQLLALYRYWNMIHYFFPYKHLTDNNWSSILKKYIPDFINCKNRLDYELACIRLITEINDTHATTSVGFTNVHHNRGSLYPPFIVKFIENQLVVTNFYDKNAQETSKIKVGDIITHINNKPIKTIIDSIGSYYPASNETSKLRNISRDLLRSSKKKIAINYISNNQKKHLEIELSPEDDWKSRWHDWKDEKCYKFIKKDIGYITLKTITKSDVPIIKEQFKSVKGIIIDIRNYPATFVPFILGSYFVSNDKHFAKFTSGKVNNPGEFSFREGDIILKAKETYKGKLVVLVNEDSQSQSEYTAMAFRAGNNTTIIGSTTAGADGNVISLSLPGGLLTGFSGLGVYYPNGTETQRVGIIPDIEIKPTIKGIKERRDEVLERAIKFINNN</sequence>
<dbReference type="Pfam" id="PF03572">
    <property type="entry name" value="Peptidase_S41"/>
    <property type="match status" value="1"/>
</dbReference>
<proteinExistence type="predicted"/>
<dbReference type="InterPro" id="IPR005151">
    <property type="entry name" value="Tail-specific_protease"/>
</dbReference>
<dbReference type="PROSITE" id="PS51257">
    <property type="entry name" value="PROKAR_LIPOPROTEIN"/>
    <property type="match status" value="1"/>
</dbReference>
<feature type="domain" description="Tail specific protease" evidence="1">
    <location>
        <begin position="489"/>
        <end position="710"/>
    </location>
</feature>
<dbReference type="Proteomes" id="UP000760545">
    <property type="component" value="Unassembled WGS sequence"/>
</dbReference>
<comment type="caution">
    <text evidence="2">The sequence shown here is derived from an EMBL/GenBank/DDBJ whole genome shotgun (WGS) entry which is preliminary data.</text>
</comment>
<evidence type="ECO:0000259" key="1">
    <source>
        <dbReference type="SMART" id="SM00245"/>
    </source>
</evidence>
<dbReference type="SUPFAM" id="SSF52096">
    <property type="entry name" value="ClpP/crotonase"/>
    <property type="match status" value="1"/>
</dbReference>
<protein>
    <submittedName>
        <fullName evidence="2">Peptidase S41</fullName>
    </submittedName>
</protein>
<dbReference type="Gene3D" id="3.90.226.10">
    <property type="entry name" value="2-enoyl-CoA Hydratase, Chain A, domain 1"/>
    <property type="match status" value="1"/>
</dbReference>
<dbReference type="RefSeq" id="WP_167916352.1">
    <property type="nucleotide sequence ID" value="NZ_JAAVJS010000001.1"/>
</dbReference>
<dbReference type="SMART" id="SM00245">
    <property type="entry name" value="TSPc"/>
    <property type="match status" value="1"/>
</dbReference>
<dbReference type="Gene3D" id="2.30.42.10">
    <property type="match status" value="1"/>
</dbReference>
<name>A0ABX1D716_9FLAO</name>
<dbReference type="PANTHER" id="PTHR32060:SF30">
    <property type="entry name" value="CARBOXY-TERMINAL PROCESSING PROTEASE CTPA"/>
    <property type="match status" value="1"/>
</dbReference>